<proteinExistence type="predicted"/>
<dbReference type="EMBL" id="QLLG01000362">
    <property type="protein sequence ID" value="RMX63823.1"/>
    <property type="molecule type" value="Genomic_DNA"/>
</dbReference>
<reference evidence="1 2" key="1">
    <citation type="submission" date="2018-06" db="EMBL/GenBank/DDBJ databases">
        <title>Comparative genomics of downy mildews reveals potential adaptations to biotrophy.</title>
        <authorList>
            <person name="Fletcher K."/>
            <person name="Klosterman S.J."/>
            <person name="Derevnina L."/>
            <person name="Martin F."/>
            <person name="Koike S."/>
            <person name="Reyes Chin-Wo S."/>
            <person name="Mou B."/>
            <person name="Michelmore R."/>
        </authorList>
    </citation>
    <scope>NUCLEOTIDE SEQUENCE [LARGE SCALE GENOMIC DNA]</scope>
    <source>
        <strain evidence="1 2">R14</strain>
    </source>
</reference>
<organism evidence="1 2">
    <name type="scientific">Peronospora effusa</name>
    <dbReference type="NCBI Taxonomy" id="542832"/>
    <lineage>
        <taxon>Eukaryota</taxon>
        <taxon>Sar</taxon>
        <taxon>Stramenopiles</taxon>
        <taxon>Oomycota</taxon>
        <taxon>Peronosporomycetes</taxon>
        <taxon>Peronosporales</taxon>
        <taxon>Peronosporaceae</taxon>
        <taxon>Peronospora</taxon>
    </lineage>
</organism>
<evidence type="ECO:0000313" key="1">
    <source>
        <dbReference type="EMBL" id="RMX63823.1"/>
    </source>
</evidence>
<dbReference type="Proteomes" id="UP000282087">
    <property type="component" value="Unassembled WGS sequence"/>
</dbReference>
<dbReference type="AlphaFoldDB" id="A0A3M6VCA6"/>
<name>A0A3M6VCA6_9STRA</name>
<evidence type="ECO:0000313" key="2">
    <source>
        <dbReference type="Proteomes" id="UP000282087"/>
    </source>
</evidence>
<accession>A0A3M6VCA6</accession>
<comment type="caution">
    <text evidence="1">The sequence shown here is derived from an EMBL/GenBank/DDBJ whole genome shotgun (WGS) entry which is preliminary data.</text>
</comment>
<protein>
    <submittedName>
        <fullName evidence="1">Uncharacterized protein</fullName>
    </submittedName>
</protein>
<sequence length="64" mass="7804">MTYHFNKAMKLRAHKYEIYLKLLRRYRSFGGLLQWKSRTIDEMDEAFSKRAYRSDELPTVSWIG</sequence>
<gene>
    <name evidence="1" type="ORF">DD238_005924</name>
</gene>
<keyword evidence="2" id="KW-1185">Reference proteome</keyword>